<evidence type="ECO:0000256" key="1">
    <source>
        <dbReference type="SAM" id="Phobius"/>
    </source>
</evidence>
<evidence type="ECO:0000313" key="7">
    <source>
        <dbReference type="Proteomes" id="UP000664048"/>
    </source>
</evidence>
<keyword evidence="1" id="KW-0472">Membrane</keyword>
<dbReference type="EMBL" id="JAGEMX010000034">
    <property type="protein sequence ID" value="MBO1835572.1"/>
    <property type="molecule type" value="Genomic_DNA"/>
</dbReference>
<name>A0AAP1VCJ8_9BURK</name>
<dbReference type="AlphaFoldDB" id="A0AAP1VCJ8"/>
<evidence type="ECO:0000313" key="3">
    <source>
        <dbReference type="EMBL" id="MBO1835572.1"/>
    </source>
</evidence>
<dbReference type="EMBL" id="JAUJQS010000056">
    <property type="protein sequence ID" value="MDN7570499.1"/>
    <property type="molecule type" value="Genomic_DNA"/>
</dbReference>
<dbReference type="Proteomes" id="UP001172109">
    <property type="component" value="Unassembled WGS sequence"/>
</dbReference>
<keyword evidence="1" id="KW-0812">Transmembrane</keyword>
<keyword evidence="5" id="KW-0614">Plasmid</keyword>
<evidence type="ECO:0000313" key="5">
    <source>
        <dbReference type="EMBL" id="WFN23847.1"/>
    </source>
</evidence>
<proteinExistence type="predicted"/>
<geneLocation type="plasmid" evidence="5 8">
    <name>unnamed2</name>
</geneLocation>
<gene>
    <name evidence="3" type="ORF">J4M89_39990</name>
    <name evidence="2" type="ORF">JIN94_39290</name>
    <name evidence="5" type="ORF">LXE91_41225</name>
    <name evidence="4" type="ORF">QZM56_39115</name>
</gene>
<dbReference type="EMBL" id="JAENIB010000041">
    <property type="protein sequence ID" value="MBK1935936.1"/>
    <property type="molecule type" value="Genomic_DNA"/>
</dbReference>
<keyword evidence="7" id="KW-1185">Reference proteome</keyword>
<feature type="transmembrane region" description="Helical" evidence="1">
    <location>
        <begin position="38"/>
        <end position="59"/>
    </location>
</feature>
<dbReference type="EMBL" id="CP090644">
    <property type="protein sequence ID" value="WFN23847.1"/>
    <property type="molecule type" value="Genomic_DNA"/>
</dbReference>
<keyword evidence="1" id="KW-1133">Transmembrane helix</keyword>
<dbReference type="Proteomes" id="UP000611459">
    <property type="component" value="Unassembled WGS sequence"/>
</dbReference>
<dbReference type="Proteomes" id="UP000664048">
    <property type="component" value="Unassembled WGS sequence"/>
</dbReference>
<sequence length="123" mass="13067">MGEFLHACDHCDHAGFDAERKALGSFKLIAWEIEMKEIAAFVALTIALVSSLIAAPAFADADHKYPQLPSVAASANAQAAGATVRKEYGQDGYGNDATSAAQSGVRSASESFMINDRSLYRNP</sequence>
<evidence type="ECO:0000313" key="2">
    <source>
        <dbReference type="EMBL" id="MBK1935936.1"/>
    </source>
</evidence>
<protein>
    <submittedName>
        <fullName evidence="2">Uncharacterized protein</fullName>
    </submittedName>
</protein>
<accession>A0AAP1VCJ8</accession>
<organism evidence="2 6">
    <name type="scientific">Burkholderia contaminans</name>
    <dbReference type="NCBI Taxonomy" id="488447"/>
    <lineage>
        <taxon>Bacteria</taxon>
        <taxon>Pseudomonadati</taxon>
        <taxon>Pseudomonadota</taxon>
        <taxon>Betaproteobacteria</taxon>
        <taxon>Burkholderiales</taxon>
        <taxon>Burkholderiaceae</taxon>
        <taxon>Burkholderia</taxon>
        <taxon>Burkholderia cepacia complex</taxon>
    </lineage>
</organism>
<dbReference type="Proteomes" id="UP001220209">
    <property type="component" value="Plasmid unnamed2"/>
</dbReference>
<evidence type="ECO:0000313" key="6">
    <source>
        <dbReference type="Proteomes" id="UP000611459"/>
    </source>
</evidence>
<reference evidence="2" key="1">
    <citation type="submission" date="2021-01" db="EMBL/GenBank/DDBJ databases">
        <title>Outbreak of Burkholderia contaminns endophthalmitis traced to a clinical ventilation system.</title>
        <authorList>
            <person name="Lipuma J."/>
            <person name="Spilker T."/>
            <person name="Kratholm J."/>
        </authorList>
    </citation>
    <scope>NUCLEOTIDE SEQUENCE</scope>
    <source>
        <strain evidence="2">HI4954</strain>
    </source>
</reference>
<reference evidence="5 8" key="3">
    <citation type="submission" date="2021-12" db="EMBL/GenBank/DDBJ databases">
        <title>Genomic and phenotypic characterization of three Burkholderia contaminans isolates recovered from different sources.</title>
        <authorList>
            <person name="Lopez De Volder A."/>
            <person name="Fan Y."/>
            <person name="Nunvar J."/>
            <person name="Herrera T."/>
            <person name="Timp W."/>
            <person name="Degrossi J."/>
        </authorList>
    </citation>
    <scope>NUCLEOTIDE SEQUENCE [LARGE SCALE GENOMIC DNA]</scope>
    <source>
        <strain evidence="5 8">LMG 23361</strain>
        <plasmid evidence="5 8">unnamed2</plasmid>
    </source>
</reference>
<evidence type="ECO:0000313" key="4">
    <source>
        <dbReference type="EMBL" id="MDN7570499.1"/>
    </source>
</evidence>
<reference evidence="4" key="4">
    <citation type="submission" date="2023-07" db="EMBL/GenBank/DDBJ databases">
        <title>A collection of bacterial strains from the Burkholderia cepacia Research Laboratory and Repository.</title>
        <authorList>
            <person name="Lipuma J."/>
            <person name="Spilker T."/>
            <person name="Caverly L."/>
        </authorList>
    </citation>
    <scope>NUCLEOTIDE SEQUENCE</scope>
    <source>
        <strain evidence="4">AU44979</strain>
    </source>
</reference>
<reference evidence="3 7" key="2">
    <citation type="submission" date="2021-03" db="EMBL/GenBank/DDBJ databases">
        <title>Clinical course, treatment and visual outcome of an outbreak of Burkholderia contaminans endophthalmitis following cataract surgery.</title>
        <authorList>
            <person name="Lind C."/>
            <person name="Olsen K."/>
            <person name="Angelsen N.K."/>
            <person name="Krefting E.A."/>
            <person name="Fossen K."/>
            <person name="Gravningen K."/>
            <person name="Depoorter E."/>
            <person name="Vandamme P."/>
            <person name="Bertelsen G."/>
        </authorList>
    </citation>
    <scope>NUCLEOTIDE SEQUENCE [LARGE SCALE GENOMIC DNA]</scope>
    <source>
        <strain evidence="3 7">51242556</strain>
    </source>
</reference>
<dbReference type="RefSeq" id="WP_143282329.1">
    <property type="nucleotide sequence ID" value="NZ_CP028810.1"/>
</dbReference>
<evidence type="ECO:0000313" key="8">
    <source>
        <dbReference type="Proteomes" id="UP001220209"/>
    </source>
</evidence>